<sequence length="467" mass="48248">MRKILNFLAFLVCLVTGSVMAQPSNSPLSVLDYGATCNGSGDDTIAINSALAAASAGNTVILPSGGSVCVVSSTITIPSGVTLSGGGMGGALPLYAGPVPTTLSWKGLGGTPVVRCPTGNFDCGVRNVLINGNQSSPETASGPICLSIGASMGGNFEHIACENAGIAFLFQNTGDGDPGQDFFNHGRFDHLRALNVYDAFYFDGGPATGYGSVSDTDMYNLFAWNFYGAGIMWVQGMDDIKLHGVYLSTGQSGAVGVFINPNNVSEGAPAANLIDSLTMDVSQPATTIICNQTGGIYNIIKMQLVGGLVNEPVINSGCLLALSIENIGALPMTQQIYDIWASPTITGNVATGYNPIDPSAFALFKPVAYSNMFQYGAGPIVSVEWVTQWLPNSAAGSIELMDGSNSGAIATATPGTTGPTETAIDITAYVKQHWAVGEQKAILLTAGNGKVGPTILKSFLRVTTTAY</sequence>
<keyword evidence="1" id="KW-0732">Signal</keyword>
<accession>A0ABW8JNS2</accession>
<dbReference type="InterPro" id="IPR012334">
    <property type="entry name" value="Pectin_lyas_fold"/>
</dbReference>
<dbReference type="Gene3D" id="2.160.20.10">
    <property type="entry name" value="Single-stranded right-handed beta-helix, Pectin lyase-like"/>
    <property type="match status" value="1"/>
</dbReference>
<proteinExistence type="predicted"/>
<dbReference type="SUPFAM" id="SSF51126">
    <property type="entry name" value="Pectin lyase-like"/>
    <property type="match status" value="1"/>
</dbReference>
<protein>
    <recommendedName>
        <fullName evidence="2">Rhamnogalacturonase A/B/Epimerase-like pectate lyase domain-containing protein</fullName>
    </recommendedName>
</protein>
<dbReference type="EMBL" id="JADIKJ010000019">
    <property type="protein sequence ID" value="MFK2901915.1"/>
    <property type="molecule type" value="Genomic_DNA"/>
</dbReference>
<feature type="domain" description="Rhamnogalacturonase A/B/Epimerase-like pectate lyase" evidence="2">
    <location>
        <begin position="29"/>
        <end position="90"/>
    </location>
</feature>
<dbReference type="RefSeq" id="WP_404548837.1">
    <property type="nucleotide sequence ID" value="NZ_JADIKJ010000019.1"/>
</dbReference>
<dbReference type="Pfam" id="PF12708">
    <property type="entry name" value="Pect-lyase_RHGA_epim"/>
    <property type="match status" value="1"/>
</dbReference>
<comment type="caution">
    <text evidence="3">The sequence shown here is derived from an EMBL/GenBank/DDBJ whole genome shotgun (WGS) entry which is preliminary data.</text>
</comment>
<evidence type="ECO:0000313" key="4">
    <source>
        <dbReference type="Proteomes" id="UP001620461"/>
    </source>
</evidence>
<dbReference type="Proteomes" id="UP001620461">
    <property type="component" value="Unassembled WGS sequence"/>
</dbReference>
<dbReference type="InterPro" id="IPR011050">
    <property type="entry name" value="Pectin_lyase_fold/virulence"/>
</dbReference>
<evidence type="ECO:0000313" key="3">
    <source>
        <dbReference type="EMBL" id="MFK2901915.1"/>
    </source>
</evidence>
<dbReference type="InterPro" id="IPR024535">
    <property type="entry name" value="RHGA/B-epi-like_pectate_lyase"/>
</dbReference>
<evidence type="ECO:0000259" key="2">
    <source>
        <dbReference type="Pfam" id="PF12708"/>
    </source>
</evidence>
<evidence type="ECO:0000256" key="1">
    <source>
        <dbReference type="SAM" id="SignalP"/>
    </source>
</evidence>
<feature type="signal peptide" evidence="1">
    <location>
        <begin position="1"/>
        <end position="21"/>
    </location>
</feature>
<organism evidence="3 4">
    <name type="scientific">Dyella jejuensis</name>
    <dbReference type="NCBI Taxonomy" id="1432009"/>
    <lineage>
        <taxon>Bacteria</taxon>
        <taxon>Pseudomonadati</taxon>
        <taxon>Pseudomonadota</taxon>
        <taxon>Gammaproteobacteria</taxon>
        <taxon>Lysobacterales</taxon>
        <taxon>Rhodanobacteraceae</taxon>
        <taxon>Dyella</taxon>
    </lineage>
</organism>
<feature type="chain" id="PRO_5047110394" description="Rhamnogalacturonase A/B/Epimerase-like pectate lyase domain-containing protein" evidence="1">
    <location>
        <begin position="22"/>
        <end position="467"/>
    </location>
</feature>
<reference evidence="3 4" key="1">
    <citation type="submission" date="2020-10" db="EMBL/GenBank/DDBJ databases">
        <title>Phylogeny of dyella-like bacteria.</title>
        <authorList>
            <person name="Fu J."/>
        </authorList>
    </citation>
    <scope>NUCLEOTIDE SEQUENCE [LARGE SCALE GENOMIC DNA]</scope>
    <source>
        <strain evidence="3 4">JP1</strain>
    </source>
</reference>
<gene>
    <name evidence="3" type="ORF">ISP15_16370</name>
</gene>
<keyword evidence="4" id="KW-1185">Reference proteome</keyword>
<name>A0ABW8JNS2_9GAMM</name>